<gene>
    <name evidence="1" type="ORF">PIB30_065476</name>
</gene>
<dbReference type="PANTHER" id="PTHR31972:SF16">
    <property type="entry name" value="FAMILY PROTEIN, PUTATIVE (DUF868)-RELATED"/>
    <property type="match status" value="1"/>
</dbReference>
<protein>
    <recommendedName>
        <fullName evidence="3">DUF868 family protein</fullName>
    </recommendedName>
</protein>
<comment type="caution">
    <text evidence="1">The sequence shown here is derived from an EMBL/GenBank/DDBJ whole genome shotgun (WGS) entry which is preliminary data.</text>
</comment>
<proteinExistence type="predicted"/>
<organism evidence="1 2">
    <name type="scientific">Stylosanthes scabra</name>
    <dbReference type="NCBI Taxonomy" id="79078"/>
    <lineage>
        <taxon>Eukaryota</taxon>
        <taxon>Viridiplantae</taxon>
        <taxon>Streptophyta</taxon>
        <taxon>Embryophyta</taxon>
        <taxon>Tracheophyta</taxon>
        <taxon>Spermatophyta</taxon>
        <taxon>Magnoliopsida</taxon>
        <taxon>eudicotyledons</taxon>
        <taxon>Gunneridae</taxon>
        <taxon>Pentapetalae</taxon>
        <taxon>rosids</taxon>
        <taxon>fabids</taxon>
        <taxon>Fabales</taxon>
        <taxon>Fabaceae</taxon>
        <taxon>Papilionoideae</taxon>
        <taxon>50 kb inversion clade</taxon>
        <taxon>dalbergioids sensu lato</taxon>
        <taxon>Dalbergieae</taxon>
        <taxon>Pterocarpus clade</taxon>
        <taxon>Stylosanthes</taxon>
    </lineage>
</organism>
<dbReference type="Proteomes" id="UP001341840">
    <property type="component" value="Unassembled WGS sequence"/>
</dbReference>
<sequence>MRGLASCYNEHAIRVSDSYCSSKPSSQAYLCPKLTLSSTKYSVTSVYKVNLNSTQKQQQQLLISITWTKKLIRQGFSITVANASNPSSHSKDHQLRKSKGNEAFKSQNLHVQVSWDVTAAKYSGDQGPEPIGGFYVDVFVDAEPCLHLGDRNDAEVNGGCGSFSMVSRSERLFGNTMFSTKARFSDVGSSHDIVIKFCTEEEDEGGHGNDEVVLCVCMDEKRILQVKRVRWNFRGNQTVFVDGLVVDMMWDIHDWLFFDQNNKGSAVFLFRTRGGLESRLWLLEEKNFQTRDNNKEEEVDNGFSFLICASSKNPD</sequence>
<accession>A0ABU6ZKR4</accession>
<dbReference type="InterPro" id="IPR008586">
    <property type="entry name" value="DUF868_pln"/>
</dbReference>
<name>A0ABU6ZKR4_9FABA</name>
<evidence type="ECO:0008006" key="3">
    <source>
        <dbReference type="Google" id="ProtNLM"/>
    </source>
</evidence>
<dbReference type="Pfam" id="PF05910">
    <property type="entry name" value="DUF868"/>
    <property type="match status" value="1"/>
</dbReference>
<evidence type="ECO:0000313" key="2">
    <source>
        <dbReference type="Proteomes" id="UP001341840"/>
    </source>
</evidence>
<dbReference type="EMBL" id="JASCZI010272513">
    <property type="protein sequence ID" value="MED6222547.1"/>
    <property type="molecule type" value="Genomic_DNA"/>
</dbReference>
<reference evidence="1 2" key="1">
    <citation type="journal article" date="2023" name="Plants (Basel)">
        <title>Bridging the Gap: Combining Genomics and Transcriptomics Approaches to Understand Stylosanthes scabra, an Orphan Legume from the Brazilian Caatinga.</title>
        <authorList>
            <person name="Ferreira-Neto J.R.C."/>
            <person name="da Silva M.D."/>
            <person name="Binneck E."/>
            <person name="de Melo N.F."/>
            <person name="da Silva R.H."/>
            <person name="de Melo A.L.T.M."/>
            <person name="Pandolfi V."/>
            <person name="Bustamante F.O."/>
            <person name="Brasileiro-Vidal A.C."/>
            <person name="Benko-Iseppon A.M."/>
        </authorList>
    </citation>
    <scope>NUCLEOTIDE SEQUENCE [LARGE SCALE GENOMIC DNA]</scope>
    <source>
        <tissue evidence="1">Leaves</tissue>
    </source>
</reference>
<evidence type="ECO:0000313" key="1">
    <source>
        <dbReference type="EMBL" id="MED6222547.1"/>
    </source>
</evidence>
<keyword evidence="2" id="KW-1185">Reference proteome</keyword>
<dbReference type="PANTHER" id="PTHR31972">
    <property type="entry name" value="EXPRESSED PROTEIN"/>
    <property type="match status" value="1"/>
</dbReference>